<accession>A0AAD7BXE5</accession>
<organism evidence="2 3">
    <name type="scientific">Roridomyces roridus</name>
    <dbReference type="NCBI Taxonomy" id="1738132"/>
    <lineage>
        <taxon>Eukaryota</taxon>
        <taxon>Fungi</taxon>
        <taxon>Dikarya</taxon>
        <taxon>Basidiomycota</taxon>
        <taxon>Agaricomycotina</taxon>
        <taxon>Agaricomycetes</taxon>
        <taxon>Agaricomycetidae</taxon>
        <taxon>Agaricales</taxon>
        <taxon>Marasmiineae</taxon>
        <taxon>Mycenaceae</taxon>
        <taxon>Roridomyces</taxon>
    </lineage>
</organism>
<keyword evidence="3" id="KW-1185">Reference proteome</keyword>
<feature type="region of interest" description="Disordered" evidence="1">
    <location>
        <begin position="1"/>
        <end position="110"/>
    </location>
</feature>
<evidence type="ECO:0000313" key="2">
    <source>
        <dbReference type="EMBL" id="KAJ7633063.1"/>
    </source>
</evidence>
<dbReference type="EMBL" id="JARKIF010000008">
    <property type="protein sequence ID" value="KAJ7633063.1"/>
    <property type="molecule type" value="Genomic_DNA"/>
</dbReference>
<comment type="caution">
    <text evidence="2">The sequence shown here is derived from an EMBL/GenBank/DDBJ whole genome shotgun (WGS) entry which is preliminary data.</text>
</comment>
<feature type="compositionally biased region" description="Polar residues" evidence="1">
    <location>
        <begin position="80"/>
        <end position="93"/>
    </location>
</feature>
<reference evidence="2" key="1">
    <citation type="submission" date="2023-03" db="EMBL/GenBank/DDBJ databases">
        <title>Massive genome expansion in bonnet fungi (Mycena s.s.) driven by repeated elements and novel gene families across ecological guilds.</title>
        <authorList>
            <consortium name="Lawrence Berkeley National Laboratory"/>
            <person name="Harder C.B."/>
            <person name="Miyauchi S."/>
            <person name="Viragh M."/>
            <person name="Kuo A."/>
            <person name="Thoen E."/>
            <person name="Andreopoulos B."/>
            <person name="Lu D."/>
            <person name="Skrede I."/>
            <person name="Drula E."/>
            <person name="Henrissat B."/>
            <person name="Morin E."/>
            <person name="Kohler A."/>
            <person name="Barry K."/>
            <person name="LaButti K."/>
            <person name="Morin E."/>
            <person name="Salamov A."/>
            <person name="Lipzen A."/>
            <person name="Mereny Z."/>
            <person name="Hegedus B."/>
            <person name="Baldrian P."/>
            <person name="Stursova M."/>
            <person name="Weitz H."/>
            <person name="Taylor A."/>
            <person name="Grigoriev I.V."/>
            <person name="Nagy L.G."/>
            <person name="Martin F."/>
            <person name="Kauserud H."/>
        </authorList>
    </citation>
    <scope>NUCLEOTIDE SEQUENCE</scope>
    <source>
        <strain evidence="2">9284</strain>
    </source>
</reference>
<dbReference type="AlphaFoldDB" id="A0AAD7BXE5"/>
<evidence type="ECO:0000313" key="3">
    <source>
        <dbReference type="Proteomes" id="UP001221142"/>
    </source>
</evidence>
<protein>
    <submittedName>
        <fullName evidence="2">Uncharacterized protein</fullName>
    </submittedName>
</protein>
<proteinExistence type="predicted"/>
<gene>
    <name evidence="2" type="ORF">FB45DRAFT_1027174</name>
</gene>
<evidence type="ECO:0000256" key="1">
    <source>
        <dbReference type="SAM" id="MobiDB-lite"/>
    </source>
</evidence>
<dbReference type="Proteomes" id="UP001221142">
    <property type="component" value="Unassembled WGS sequence"/>
</dbReference>
<feature type="compositionally biased region" description="Polar residues" evidence="1">
    <location>
        <begin position="56"/>
        <end position="65"/>
    </location>
</feature>
<name>A0AAD7BXE5_9AGAR</name>
<sequence>MQTWYPEGAPLRPQYYFPPGPPALSAATANPNPPSWSPHHPSRPRHVHASGMNGKDPNSSSSSRTKVPGARGTVPPGYPTNESSSLKSSAPTHKSNRPRTIGGGGPGGDDAAELIDGFNYFKIGEQVRIRRLDRKTDKYSPWSVGRVVRPRLIEAEDGAYRRSYIVAYEHHQETKEREFSPYFQEITSLESNNDVVYTPNIRQNVQIVFAPIRSVYTPAQVLTSPNESGRVRLRILAGPNANHELTDFAINQAMPHTAQSALSLRQQGFEVLGNGDMPTPASTYRN</sequence>